<evidence type="ECO:0000313" key="6">
    <source>
        <dbReference type="Proteomes" id="UP000185183"/>
    </source>
</evidence>
<dbReference type="EC" id="2.3.1.61" evidence="5"/>
<dbReference type="InterPro" id="IPR023213">
    <property type="entry name" value="CAT-like_dom_sf"/>
</dbReference>
<dbReference type="RefSeq" id="WP_052522862.1">
    <property type="nucleotide sequence ID" value="NZ_FSCP01000001.1"/>
</dbReference>
<evidence type="ECO:0000256" key="2">
    <source>
        <dbReference type="ARBA" id="ARBA00022679"/>
    </source>
</evidence>
<dbReference type="Pfam" id="PF00198">
    <property type="entry name" value="2-oxoacid_dh"/>
    <property type="match status" value="2"/>
</dbReference>
<dbReference type="GO" id="GO:0005737">
    <property type="term" value="C:cytoplasm"/>
    <property type="evidence" value="ECO:0007669"/>
    <property type="project" value="TreeGrafter"/>
</dbReference>
<dbReference type="Gene3D" id="3.30.559.10">
    <property type="entry name" value="Chloramphenicol acetyltransferase-like domain"/>
    <property type="match status" value="1"/>
</dbReference>
<dbReference type="GO" id="GO:0004149">
    <property type="term" value="F:dihydrolipoyllysine-residue succinyltransferase activity"/>
    <property type="evidence" value="ECO:0007669"/>
    <property type="project" value="UniProtKB-EC"/>
</dbReference>
<dbReference type="InterPro" id="IPR001078">
    <property type="entry name" value="2-oxoacid_DH_actylTfrase"/>
</dbReference>
<dbReference type="AlphaFoldDB" id="A0A9Q7SB13"/>
<evidence type="ECO:0000313" key="5">
    <source>
        <dbReference type="EMBL" id="SHW91105.1"/>
    </source>
</evidence>
<dbReference type="GO" id="GO:0016407">
    <property type="term" value="F:acetyltransferase activity"/>
    <property type="evidence" value="ECO:0007669"/>
    <property type="project" value="TreeGrafter"/>
</dbReference>
<evidence type="ECO:0000259" key="4">
    <source>
        <dbReference type="Pfam" id="PF00198"/>
    </source>
</evidence>
<feature type="domain" description="2-oxoacid dehydrogenase acyltransferase catalytic" evidence="4">
    <location>
        <begin position="173"/>
        <end position="253"/>
    </location>
</feature>
<dbReference type="SUPFAM" id="SSF52777">
    <property type="entry name" value="CoA-dependent acyltransferases"/>
    <property type="match status" value="1"/>
</dbReference>
<comment type="cofactor">
    <cofactor evidence="1">
        <name>(R)-lipoate</name>
        <dbReference type="ChEBI" id="CHEBI:83088"/>
    </cofactor>
</comment>
<comment type="caution">
    <text evidence="5">The sequence shown here is derived from an EMBL/GenBank/DDBJ whole genome shotgun (WGS) entry which is preliminary data.</text>
</comment>
<dbReference type="GO" id="GO:0031405">
    <property type="term" value="F:lipoic acid binding"/>
    <property type="evidence" value="ECO:0007669"/>
    <property type="project" value="TreeGrafter"/>
</dbReference>
<keyword evidence="2 5" id="KW-0808">Transferase</keyword>
<keyword evidence="3 5" id="KW-0012">Acyltransferase</keyword>
<reference evidence="5 6" key="1">
    <citation type="submission" date="2016-11" db="EMBL/GenBank/DDBJ databases">
        <authorList>
            <consortium name="Pathogen Informatics"/>
        </authorList>
    </citation>
    <scope>NUCLEOTIDE SEQUENCE [LARGE SCALE GENOMIC DNA]</scope>
    <source>
        <strain evidence="5 6">968</strain>
    </source>
</reference>
<protein>
    <submittedName>
        <fullName evidence="5">Dihydrolipoamide acetyltransferase</fullName>
        <ecNumber evidence="5">2.3.1.61</ecNumber>
    </submittedName>
</protein>
<dbReference type="PANTHER" id="PTHR43178:SF5">
    <property type="entry name" value="LIPOAMIDE ACYLTRANSFERASE COMPONENT OF BRANCHED-CHAIN ALPHA-KETO ACID DEHYDROGENASE COMPLEX, MITOCHONDRIAL"/>
    <property type="match status" value="1"/>
</dbReference>
<dbReference type="InterPro" id="IPR050743">
    <property type="entry name" value="2-oxoacid_DH_E2_comp"/>
</dbReference>
<evidence type="ECO:0000256" key="1">
    <source>
        <dbReference type="ARBA" id="ARBA00001938"/>
    </source>
</evidence>
<accession>A0A9Q7SB13</accession>
<dbReference type="PANTHER" id="PTHR43178">
    <property type="entry name" value="DIHYDROLIPOAMIDE ACETYLTRANSFERASE COMPONENT OF PYRUVATE DEHYDROGENASE COMPLEX"/>
    <property type="match status" value="1"/>
</dbReference>
<evidence type="ECO:0000256" key="3">
    <source>
        <dbReference type="ARBA" id="ARBA00023315"/>
    </source>
</evidence>
<name>A0A9Q7SB13_9MYCO</name>
<feature type="domain" description="2-oxoacid dehydrogenase acyltransferase catalytic" evidence="4">
    <location>
        <begin position="13"/>
        <end position="132"/>
    </location>
</feature>
<dbReference type="EMBL" id="FSFA01000001">
    <property type="protein sequence ID" value="SHW91105.1"/>
    <property type="molecule type" value="Genomic_DNA"/>
</dbReference>
<gene>
    <name evidence="5" type="primary">dlaT_1</name>
    <name evidence="5" type="ORF">SAMEA2275694_00749</name>
</gene>
<sequence>MNTTVVPVPVPSRRRHTLAFLRAIRPTAPVYLSTDVDVSILVQRRTAAPRRYSYVTYMVAALGQALTKHPEANVAVGGSWLAPRIAQYGSVDVKLALDKTDGGVRHVASAVIRDVASLDVEGIQAHVDRLRDTPAAELDELAGSRLLDRLPPLLGTWAFGFATRLSRRSEVLGTVALSSLGHADVHAFHSDGGTAVTIGMGAIAPRPVCVPDREGNHTVQARSVLPLSLTFDHRALDGAAAADLLTTLSDILRAGVTA</sequence>
<dbReference type="Proteomes" id="UP000185183">
    <property type="component" value="Unassembled WGS sequence"/>
</dbReference>
<organism evidence="5 6">
    <name type="scientific">Mycobacteroides abscessus subsp. bolletii</name>
    <dbReference type="NCBI Taxonomy" id="319705"/>
    <lineage>
        <taxon>Bacteria</taxon>
        <taxon>Bacillati</taxon>
        <taxon>Actinomycetota</taxon>
        <taxon>Actinomycetes</taxon>
        <taxon>Mycobacteriales</taxon>
        <taxon>Mycobacteriaceae</taxon>
        <taxon>Mycobacteroides</taxon>
        <taxon>Mycobacteroides abscessus</taxon>
    </lineage>
</organism>
<proteinExistence type="predicted"/>